<dbReference type="EMBL" id="QSHO01000025">
    <property type="protein sequence ID" value="RHC12821.1"/>
    <property type="molecule type" value="Genomic_DNA"/>
</dbReference>
<dbReference type="GO" id="GO:0047355">
    <property type="term" value="F:CDP-glycerol glycerophosphotransferase activity"/>
    <property type="evidence" value="ECO:0007669"/>
    <property type="project" value="InterPro"/>
</dbReference>
<evidence type="ECO:0008006" key="5">
    <source>
        <dbReference type="Google" id="ProtNLM"/>
    </source>
</evidence>
<evidence type="ECO:0000313" key="3">
    <source>
        <dbReference type="Proteomes" id="UP000283513"/>
    </source>
</evidence>
<dbReference type="AlphaFoldDB" id="A0A3R6EI17"/>
<protein>
    <recommendedName>
        <fullName evidence="5">CDP-Glycerol:Poly(Glycerophosphate) glycerophosphotransferase</fullName>
    </recommendedName>
</protein>
<gene>
    <name evidence="2" type="ORF">DW856_18395</name>
    <name evidence="1" type="ORF">DW927_17385</name>
</gene>
<dbReference type="InterPro" id="IPR043148">
    <property type="entry name" value="TagF_C"/>
</dbReference>
<dbReference type="EMBL" id="QSFP01000029">
    <property type="protein sequence ID" value="RHA64693.1"/>
    <property type="molecule type" value="Genomic_DNA"/>
</dbReference>
<dbReference type="Pfam" id="PF04464">
    <property type="entry name" value="Glyphos_transf"/>
    <property type="match status" value="1"/>
</dbReference>
<dbReference type="Proteomes" id="UP000284465">
    <property type="component" value="Unassembled WGS sequence"/>
</dbReference>
<evidence type="ECO:0000313" key="1">
    <source>
        <dbReference type="EMBL" id="RHA64693.1"/>
    </source>
</evidence>
<evidence type="ECO:0000313" key="2">
    <source>
        <dbReference type="EMBL" id="RHC12821.1"/>
    </source>
</evidence>
<sequence>MGTVVQTGETEMTNEQNEIITTIEKMLEMVKSGELPLDMCPISNFRTVYYCALCYANDIKLAEQIAEEYCTVLQSLAANGARTEFCMMLELMIKSMKYEYEKRSYYEKQNKILADKLEEMQNGTSVFDEILQCYEKNGINEKFLEDHTYQSLVSVKEKGSIELFKEISAKVYETALNCIRKKQVKKIVFLLKDSAEWSCEELYKRFNETSGYEVCVAVAPFFAGSQQAVSKMYLDTVQYFRERKIDTVEMYDIQKNRYKSWEEIGMPDIVFHLNPHYKAFAESSNICNFPLSILNVYIPYGIMIYGNVRQQYNQLSHMLYWKIFCETPLHKEMASKYADIGDINVVCSGYVKMDTFFDTCLQEKRKIWKISPRADEKKIKKIIYAPHWSIKDAVTGFGNFDKIYKSLYEYVKKNETSTSWVFRPHPMLRVGAVQQGIFKSEEEYEEYLEMWRQLPNAQVIENGMYTDIFESSDAMILDSISFLGEYIYMHKPMLFLTRDRNTFNDFGKELVRVLYKTDGGNLEGIKNFVEKNVIGNEDPMKERREEFFEKYMDYRNQNGMLASEYIKQYIDCLTEGDKE</sequence>
<name>A0A3R6EI17_9FIRM</name>
<dbReference type="Gene3D" id="3.40.50.12580">
    <property type="match status" value="1"/>
</dbReference>
<dbReference type="InterPro" id="IPR007554">
    <property type="entry name" value="Glycerophosphate_synth"/>
</dbReference>
<dbReference type="RefSeq" id="WP_118210674.1">
    <property type="nucleotide sequence ID" value="NZ_JADNLD010000040.1"/>
</dbReference>
<accession>A0A3R6EI17</accession>
<dbReference type="Proteomes" id="UP000283513">
    <property type="component" value="Unassembled WGS sequence"/>
</dbReference>
<evidence type="ECO:0000313" key="4">
    <source>
        <dbReference type="Proteomes" id="UP000284465"/>
    </source>
</evidence>
<dbReference type="GO" id="GO:0016020">
    <property type="term" value="C:membrane"/>
    <property type="evidence" value="ECO:0007669"/>
    <property type="project" value="InterPro"/>
</dbReference>
<organism evidence="1 4">
    <name type="scientific">Roseburia intestinalis</name>
    <dbReference type="NCBI Taxonomy" id="166486"/>
    <lineage>
        <taxon>Bacteria</taxon>
        <taxon>Bacillati</taxon>
        <taxon>Bacillota</taxon>
        <taxon>Clostridia</taxon>
        <taxon>Lachnospirales</taxon>
        <taxon>Lachnospiraceae</taxon>
        <taxon>Roseburia</taxon>
    </lineage>
</organism>
<reference evidence="3 4" key="1">
    <citation type="submission" date="2018-08" db="EMBL/GenBank/DDBJ databases">
        <title>A genome reference for cultivated species of the human gut microbiota.</title>
        <authorList>
            <person name="Zou Y."/>
            <person name="Xue W."/>
            <person name="Luo G."/>
        </authorList>
    </citation>
    <scope>NUCLEOTIDE SEQUENCE [LARGE SCALE GENOMIC DNA]</scope>
    <source>
        <strain evidence="2 3">AM37-1AC</strain>
        <strain evidence="1 4">AM43-11</strain>
    </source>
</reference>
<proteinExistence type="predicted"/>
<comment type="caution">
    <text evidence="1">The sequence shown here is derived from an EMBL/GenBank/DDBJ whole genome shotgun (WGS) entry which is preliminary data.</text>
</comment>